<organism evidence="6 7">
    <name type="scientific">Heliocybe sulcata</name>
    <dbReference type="NCBI Taxonomy" id="5364"/>
    <lineage>
        <taxon>Eukaryota</taxon>
        <taxon>Fungi</taxon>
        <taxon>Dikarya</taxon>
        <taxon>Basidiomycota</taxon>
        <taxon>Agaricomycotina</taxon>
        <taxon>Agaricomycetes</taxon>
        <taxon>Gloeophyllales</taxon>
        <taxon>Gloeophyllaceae</taxon>
        <taxon>Heliocybe</taxon>
    </lineage>
</organism>
<dbReference type="InterPro" id="IPR001313">
    <property type="entry name" value="Pumilio_RNA-bd_rpt"/>
</dbReference>
<dbReference type="SUPFAM" id="SSF48371">
    <property type="entry name" value="ARM repeat"/>
    <property type="match status" value="1"/>
</dbReference>
<dbReference type="PANTHER" id="PTHR13389">
    <property type="entry name" value="PUMILIO HOMOLOG 3"/>
    <property type="match status" value="1"/>
</dbReference>
<dbReference type="PROSITE" id="PS50303">
    <property type="entry name" value="PUM_HD"/>
    <property type="match status" value="1"/>
</dbReference>
<sequence>MAKDAIRKRPAKTQDGPPTKKIQLAKKERPAPGKRSKPITVTNESDTDSEEEFDEGSVDEGFEDMGAETVGTEKKAASGQSARESHKAQKALFNERRAAKPHADLLTDAKRIWNLARQKNIPEPERRKHVQNLMDIIRGNVKDIVFKHDASRIVQTVVKYGKQDVRDEIAQELKGSYLELVQRRYSKFLVGKLIRQCPSHRASILVEFQGHVLRLLLHREASRVIADAYELYGNAYERSILLRDFYGKEASIFSVTSGSDADVERSKKGLVGVLEGTQGETRRRVLASLKDNLVSIFNNSDKGAVTHGIVHHALWEYVTEVNSLEDDAEREKLYREIFDSCEDSLAEMVHTKHGSRVVREFIARGTAKDRKHVVKALKPHIQRICLDDEAQLVIFTALDCIDDTKLLAKSVLAEVTSKAPTLFPTPQGRRALLYPIVPRSRRHFTPAQIALQAETDEVKMKAGQSKKDDEVRRAEVRKAASEGLLEWLGKSAAEVVRDPGGSLVVMEVMLYAEGDKAKAIENLLKAVAEPYPGSTESPHPVSLPHTARVYKNLLQGGHFDHASKNVSRSPFFNSGSFAELFVREVGKEVVLAMAKGNGAFVIAELVERVRDECRKDVTRMVRGWFKDGRKEVQGGTMKGKEVLLEKVDKLLEQEET</sequence>
<evidence type="ECO:0000313" key="7">
    <source>
        <dbReference type="Proteomes" id="UP000305948"/>
    </source>
</evidence>
<dbReference type="InterPro" id="IPR016024">
    <property type="entry name" value="ARM-type_fold"/>
</dbReference>
<keyword evidence="1" id="KW-0677">Repeat</keyword>
<evidence type="ECO:0000259" key="5">
    <source>
        <dbReference type="PROSITE" id="PS50303"/>
    </source>
</evidence>
<dbReference type="OrthoDB" id="497380at2759"/>
<keyword evidence="7" id="KW-1185">Reference proteome</keyword>
<dbReference type="GO" id="GO:0003729">
    <property type="term" value="F:mRNA binding"/>
    <property type="evidence" value="ECO:0007669"/>
    <property type="project" value="TreeGrafter"/>
</dbReference>
<evidence type="ECO:0000256" key="2">
    <source>
        <dbReference type="ARBA" id="ARBA00022884"/>
    </source>
</evidence>
<dbReference type="Pfam" id="PF08144">
    <property type="entry name" value="CPL"/>
    <property type="match status" value="1"/>
</dbReference>
<evidence type="ECO:0000313" key="6">
    <source>
        <dbReference type="EMBL" id="TFK45263.1"/>
    </source>
</evidence>
<dbReference type="Gene3D" id="1.25.10.10">
    <property type="entry name" value="Leucine-rich Repeat Variant"/>
    <property type="match status" value="1"/>
</dbReference>
<accession>A0A5C3MKM4</accession>
<protein>
    <submittedName>
        <fullName evidence="6">ARM repeat-containing protein</fullName>
    </submittedName>
</protein>
<dbReference type="InterPro" id="IPR040059">
    <property type="entry name" value="PUM3"/>
</dbReference>
<reference evidence="6 7" key="1">
    <citation type="journal article" date="2019" name="Nat. Ecol. Evol.">
        <title>Megaphylogeny resolves global patterns of mushroom evolution.</title>
        <authorList>
            <person name="Varga T."/>
            <person name="Krizsan K."/>
            <person name="Foldi C."/>
            <person name="Dima B."/>
            <person name="Sanchez-Garcia M."/>
            <person name="Sanchez-Ramirez S."/>
            <person name="Szollosi G.J."/>
            <person name="Szarkandi J.G."/>
            <person name="Papp V."/>
            <person name="Albert L."/>
            <person name="Andreopoulos W."/>
            <person name="Angelini C."/>
            <person name="Antonin V."/>
            <person name="Barry K.W."/>
            <person name="Bougher N.L."/>
            <person name="Buchanan P."/>
            <person name="Buyck B."/>
            <person name="Bense V."/>
            <person name="Catcheside P."/>
            <person name="Chovatia M."/>
            <person name="Cooper J."/>
            <person name="Damon W."/>
            <person name="Desjardin D."/>
            <person name="Finy P."/>
            <person name="Geml J."/>
            <person name="Haridas S."/>
            <person name="Hughes K."/>
            <person name="Justo A."/>
            <person name="Karasinski D."/>
            <person name="Kautmanova I."/>
            <person name="Kiss B."/>
            <person name="Kocsube S."/>
            <person name="Kotiranta H."/>
            <person name="LaButti K.M."/>
            <person name="Lechner B.E."/>
            <person name="Liimatainen K."/>
            <person name="Lipzen A."/>
            <person name="Lukacs Z."/>
            <person name="Mihaltcheva S."/>
            <person name="Morgado L.N."/>
            <person name="Niskanen T."/>
            <person name="Noordeloos M.E."/>
            <person name="Ohm R.A."/>
            <person name="Ortiz-Santana B."/>
            <person name="Ovrebo C."/>
            <person name="Racz N."/>
            <person name="Riley R."/>
            <person name="Savchenko A."/>
            <person name="Shiryaev A."/>
            <person name="Soop K."/>
            <person name="Spirin V."/>
            <person name="Szebenyi C."/>
            <person name="Tomsovsky M."/>
            <person name="Tulloss R.E."/>
            <person name="Uehling J."/>
            <person name="Grigoriev I.V."/>
            <person name="Vagvolgyi C."/>
            <person name="Papp T."/>
            <person name="Martin F.M."/>
            <person name="Miettinen O."/>
            <person name="Hibbett D.S."/>
            <person name="Nagy L.G."/>
        </authorList>
    </citation>
    <scope>NUCLEOTIDE SEQUENCE [LARGE SCALE GENOMIC DNA]</scope>
    <source>
        <strain evidence="6 7">OMC1185</strain>
    </source>
</reference>
<proteinExistence type="predicted"/>
<feature type="repeat" description="Pumilio" evidence="3">
    <location>
        <begin position="336"/>
        <end position="375"/>
    </location>
</feature>
<dbReference type="Proteomes" id="UP000305948">
    <property type="component" value="Unassembled WGS sequence"/>
</dbReference>
<feature type="domain" description="PUM-HD" evidence="5">
    <location>
        <begin position="110"/>
        <end position="439"/>
    </location>
</feature>
<dbReference type="GO" id="GO:0005730">
    <property type="term" value="C:nucleolus"/>
    <property type="evidence" value="ECO:0007669"/>
    <property type="project" value="TreeGrafter"/>
</dbReference>
<gene>
    <name evidence="6" type="ORF">OE88DRAFT_1740459</name>
</gene>
<dbReference type="PROSITE" id="PS50302">
    <property type="entry name" value="PUM"/>
    <property type="match status" value="1"/>
</dbReference>
<dbReference type="STRING" id="5364.A0A5C3MKM4"/>
<dbReference type="PANTHER" id="PTHR13389:SF0">
    <property type="entry name" value="PUMILIO HOMOLOG 3"/>
    <property type="match status" value="1"/>
</dbReference>
<evidence type="ECO:0000256" key="3">
    <source>
        <dbReference type="PROSITE-ProRule" id="PRU00317"/>
    </source>
</evidence>
<dbReference type="EMBL" id="ML213549">
    <property type="protein sequence ID" value="TFK45263.1"/>
    <property type="molecule type" value="Genomic_DNA"/>
</dbReference>
<evidence type="ECO:0000256" key="1">
    <source>
        <dbReference type="ARBA" id="ARBA00022737"/>
    </source>
</evidence>
<dbReference type="InterPro" id="IPR011989">
    <property type="entry name" value="ARM-like"/>
</dbReference>
<dbReference type="GO" id="GO:0006417">
    <property type="term" value="P:regulation of translation"/>
    <property type="evidence" value="ECO:0007669"/>
    <property type="project" value="TreeGrafter"/>
</dbReference>
<feature type="region of interest" description="Disordered" evidence="4">
    <location>
        <begin position="1"/>
        <end position="86"/>
    </location>
</feature>
<evidence type="ECO:0000256" key="4">
    <source>
        <dbReference type="SAM" id="MobiDB-lite"/>
    </source>
</evidence>
<keyword evidence="2" id="KW-0694">RNA-binding</keyword>
<dbReference type="AlphaFoldDB" id="A0A5C3MKM4"/>
<feature type="compositionally biased region" description="Acidic residues" evidence="4">
    <location>
        <begin position="45"/>
        <end position="66"/>
    </location>
</feature>
<dbReference type="InterPro" id="IPR012959">
    <property type="entry name" value="CPL_dom"/>
</dbReference>
<dbReference type="SMART" id="SM00025">
    <property type="entry name" value="Pumilio"/>
    <property type="match status" value="5"/>
</dbReference>
<dbReference type="InterPro" id="IPR033133">
    <property type="entry name" value="PUM-HD"/>
</dbReference>
<name>A0A5C3MKM4_9AGAM</name>